<dbReference type="Proteomes" id="UP000230750">
    <property type="component" value="Unassembled WGS sequence"/>
</dbReference>
<evidence type="ECO:0000313" key="3">
    <source>
        <dbReference type="Proteomes" id="UP000230750"/>
    </source>
</evidence>
<proteinExistence type="predicted"/>
<dbReference type="InterPro" id="IPR000242">
    <property type="entry name" value="PTP_cat"/>
</dbReference>
<comment type="caution">
    <text evidence="2">The sequence shown here is derived from an EMBL/GenBank/DDBJ whole genome shotgun (WGS) entry which is preliminary data.</text>
</comment>
<reference evidence="2 3" key="1">
    <citation type="journal article" date="2017" name="PLoS Biol.">
        <title>The sea cucumber genome provides insights into morphological evolution and visceral regeneration.</title>
        <authorList>
            <person name="Zhang X."/>
            <person name="Sun L."/>
            <person name="Yuan J."/>
            <person name="Sun Y."/>
            <person name="Gao Y."/>
            <person name="Zhang L."/>
            <person name="Li S."/>
            <person name="Dai H."/>
            <person name="Hamel J.F."/>
            <person name="Liu C."/>
            <person name="Yu Y."/>
            <person name="Liu S."/>
            <person name="Lin W."/>
            <person name="Guo K."/>
            <person name="Jin S."/>
            <person name="Xu P."/>
            <person name="Storey K.B."/>
            <person name="Huan P."/>
            <person name="Zhang T."/>
            <person name="Zhou Y."/>
            <person name="Zhang J."/>
            <person name="Lin C."/>
            <person name="Li X."/>
            <person name="Xing L."/>
            <person name="Huo D."/>
            <person name="Sun M."/>
            <person name="Wang L."/>
            <person name="Mercier A."/>
            <person name="Li F."/>
            <person name="Yang H."/>
            <person name="Xiang J."/>
        </authorList>
    </citation>
    <scope>NUCLEOTIDE SEQUENCE [LARGE SCALE GENOMIC DNA]</scope>
    <source>
        <strain evidence="2">Shaxun</strain>
        <tissue evidence="2">Muscle</tissue>
    </source>
</reference>
<dbReference type="OrthoDB" id="6144703at2759"/>
<dbReference type="PROSITE" id="PS50056">
    <property type="entry name" value="TYR_PHOSPHATASE_2"/>
    <property type="match status" value="1"/>
</dbReference>
<sequence length="69" mass="8029">DGASRSGIYVTVCSEINRIKKRQTIHVFDTVKNMKVSNPNAIRTKEDYMMCHQLLNCYLTEMQDYDVIV</sequence>
<dbReference type="STRING" id="307972.A0A2G8LK19"/>
<organism evidence="2 3">
    <name type="scientific">Stichopus japonicus</name>
    <name type="common">Sea cucumber</name>
    <dbReference type="NCBI Taxonomy" id="307972"/>
    <lineage>
        <taxon>Eukaryota</taxon>
        <taxon>Metazoa</taxon>
        <taxon>Echinodermata</taxon>
        <taxon>Eleutherozoa</taxon>
        <taxon>Echinozoa</taxon>
        <taxon>Holothuroidea</taxon>
        <taxon>Aspidochirotacea</taxon>
        <taxon>Aspidochirotida</taxon>
        <taxon>Stichopodidae</taxon>
        <taxon>Apostichopus</taxon>
    </lineage>
</organism>
<dbReference type="SUPFAM" id="SSF52799">
    <property type="entry name" value="(Phosphotyrosine protein) phosphatases II"/>
    <property type="match status" value="1"/>
</dbReference>
<dbReference type="InterPro" id="IPR000387">
    <property type="entry name" value="Tyr_Pase_dom"/>
</dbReference>
<dbReference type="GO" id="GO:0004725">
    <property type="term" value="F:protein tyrosine phosphatase activity"/>
    <property type="evidence" value="ECO:0007669"/>
    <property type="project" value="InterPro"/>
</dbReference>
<evidence type="ECO:0000259" key="1">
    <source>
        <dbReference type="PROSITE" id="PS50056"/>
    </source>
</evidence>
<evidence type="ECO:0000313" key="2">
    <source>
        <dbReference type="EMBL" id="PIK60606.1"/>
    </source>
</evidence>
<dbReference type="AlphaFoldDB" id="A0A2G8LK19"/>
<dbReference type="InterPro" id="IPR029021">
    <property type="entry name" value="Prot-tyrosine_phosphatase-like"/>
</dbReference>
<dbReference type="Gene3D" id="3.90.190.10">
    <property type="entry name" value="Protein tyrosine phosphatase superfamily"/>
    <property type="match status" value="1"/>
</dbReference>
<feature type="non-terminal residue" evidence="2">
    <location>
        <position position="1"/>
    </location>
</feature>
<accession>A0A2G8LK19</accession>
<protein>
    <recommendedName>
        <fullName evidence="1">Tyrosine specific protein phosphatases domain-containing protein</fullName>
    </recommendedName>
</protein>
<dbReference type="Pfam" id="PF00102">
    <property type="entry name" value="Y_phosphatase"/>
    <property type="match status" value="1"/>
</dbReference>
<dbReference type="EMBL" id="MRZV01000052">
    <property type="protein sequence ID" value="PIK60606.1"/>
    <property type="molecule type" value="Genomic_DNA"/>
</dbReference>
<keyword evidence="3" id="KW-1185">Reference proteome</keyword>
<name>A0A2G8LK19_STIJA</name>
<feature type="domain" description="Tyrosine specific protein phosphatases" evidence="1">
    <location>
        <begin position="1"/>
        <end position="49"/>
    </location>
</feature>
<gene>
    <name evidence="2" type="ORF">BSL78_02450</name>
</gene>